<sequence length="81" mass="9187">MVPYRKTKSSGTGIPDPSCPQGRRLGMCPEDSLMSDLYEFLKKGETRKMEDGSLELRFDKSRLMFILDDAESLEGCCVFIE</sequence>
<comment type="caution">
    <text evidence="2">The sequence shown here is derived from an EMBL/GenBank/DDBJ whole genome shotgun (WGS) entry which is preliminary data.</text>
</comment>
<name>A0AAV4V7T4_CAEEX</name>
<evidence type="ECO:0000256" key="1">
    <source>
        <dbReference type="SAM" id="MobiDB-lite"/>
    </source>
</evidence>
<evidence type="ECO:0000313" key="3">
    <source>
        <dbReference type="Proteomes" id="UP001054945"/>
    </source>
</evidence>
<evidence type="ECO:0000313" key="2">
    <source>
        <dbReference type="EMBL" id="GIY66295.1"/>
    </source>
</evidence>
<accession>A0AAV4V7T4</accession>
<dbReference type="Proteomes" id="UP001054945">
    <property type="component" value="Unassembled WGS sequence"/>
</dbReference>
<proteinExistence type="predicted"/>
<reference evidence="2 3" key="1">
    <citation type="submission" date="2021-06" db="EMBL/GenBank/DDBJ databases">
        <title>Caerostris extrusa draft genome.</title>
        <authorList>
            <person name="Kono N."/>
            <person name="Arakawa K."/>
        </authorList>
    </citation>
    <scope>NUCLEOTIDE SEQUENCE [LARGE SCALE GENOMIC DNA]</scope>
</reference>
<keyword evidence="3" id="KW-1185">Reference proteome</keyword>
<protein>
    <submittedName>
        <fullName evidence="2">Uncharacterized protein</fullName>
    </submittedName>
</protein>
<organism evidence="2 3">
    <name type="scientific">Caerostris extrusa</name>
    <name type="common">Bark spider</name>
    <name type="synonym">Caerostris bankana</name>
    <dbReference type="NCBI Taxonomy" id="172846"/>
    <lineage>
        <taxon>Eukaryota</taxon>
        <taxon>Metazoa</taxon>
        <taxon>Ecdysozoa</taxon>
        <taxon>Arthropoda</taxon>
        <taxon>Chelicerata</taxon>
        <taxon>Arachnida</taxon>
        <taxon>Araneae</taxon>
        <taxon>Araneomorphae</taxon>
        <taxon>Entelegynae</taxon>
        <taxon>Araneoidea</taxon>
        <taxon>Araneidae</taxon>
        <taxon>Caerostris</taxon>
    </lineage>
</organism>
<gene>
    <name evidence="2" type="ORF">CEXT_267031</name>
</gene>
<dbReference type="AlphaFoldDB" id="A0AAV4V7T4"/>
<feature type="region of interest" description="Disordered" evidence="1">
    <location>
        <begin position="1"/>
        <end position="21"/>
    </location>
</feature>
<dbReference type="EMBL" id="BPLR01014106">
    <property type="protein sequence ID" value="GIY66295.1"/>
    <property type="molecule type" value="Genomic_DNA"/>
</dbReference>